<dbReference type="GO" id="GO:0015627">
    <property type="term" value="C:type II protein secretion system complex"/>
    <property type="evidence" value="ECO:0007669"/>
    <property type="project" value="TreeGrafter"/>
</dbReference>
<protein>
    <recommendedName>
        <fullName evidence="9">Secretin/TonB short N-terminal domain-containing protein</fullName>
    </recommendedName>
</protein>
<evidence type="ECO:0000256" key="3">
    <source>
        <dbReference type="ARBA" id="ARBA00022729"/>
    </source>
</evidence>
<dbReference type="InterPro" id="IPR038591">
    <property type="entry name" value="NolW-like_sf"/>
</dbReference>
<dbReference type="Gene3D" id="1.25.40.10">
    <property type="entry name" value="Tetratricopeptide repeat domain"/>
    <property type="match status" value="1"/>
</dbReference>
<accession>A0A3E1RFH0</accession>
<dbReference type="SMART" id="SM00965">
    <property type="entry name" value="STN"/>
    <property type="match status" value="1"/>
</dbReference>
<feature type="domain" description="Secretin/TonB short N-terminal" evidence="9">
    <location>
        <begin position="200"/>
        <end position="251"/>
    </location>
</feature>
<dbReference type="Proteomes" id="UP000260665">
    <property type="component" value="Unassembled WGS sequence"/>
</dbReference>
<comment type="similarity">
    <text evidence="6">Belongs to the bacterial secretin family.</text>
</comment>
<dbReference type="GO" id="GO:0009306">
    <property type="term" value="P:protein secretion"/>
    <property type="evidence" value="ECO:0007669"/>
    <property type="project" value="InterPro"/>
</dbReference>
<dbReference type="EMBL" id="QFZK01000002">
    <property type="protein sequence ID" value="RFO98109.1"/>
    <property type="molecule type" value="Genomic_DNA"/>
</dbReference>
<dbReference type="PANTHER" id="PTHR30332">
    <property type="entry name" value="PROBABLE GENERAL SECRETION PATHWAY PROTEIN D"/>
    <property type="match status" value="1"/>
</dbReference>
<dbReference type="GO" id="GO:0009279">
    <property type="term" value="C:cell outer membrane"/>
    <property type="evidence" value="ECO:0007669"/>
    <property type="project" value="UniProtKB-SubCell"/>
</dbReference>
<sequence length="657" mass="70505">MLAALLALALAGCAADRMHSEGLSLIDEGKLEEGLSKLEQAKQADPGNANFKKDWILQRDALTARLLRDAEKERSEQRWDAALQRYARVLTLDRGNIAARQASNDITAERRQSARVDDAALQYGKGDLDAASNTIARVLVENPSHVRALALRSQIIQATAQNSLLNGAALNLKGKKPVTLQFRDANLRMVMEAIAKTTGLNVMFDKDVKTDLKVTIFVRDTPVEEAIDLILMQTQTAKRILSENSILIYADTEAKSREYAELKIRRFAMTNADPKNVMAMVKTMTKTKDIFIDEKTNSLVVRDTPQIIRMIEKLIVAMDQPEPEVMLEVDVMEVSRDRALALGIDLPTTFGTSLTSMTLDQLAALGRGDFVSTTGVTVTAKKTDSDVNTLATPRIRVRNKEKAKFLVGDRLPVISTAAVPGSTATTGVGAVYNTSVQYVEVGIKIEAEPTIYADGEVAIRMALEVSSAGAPNADAAKTGTIAYTIGTRSVNTVLRLKDGQTEVIGGLIQDEDTSAATRVPGLGDIPILGRLFGKQTDVKNKKEIIMSITPRIIRNNRQVDSDLLEMWSGTENNMRFGNRQASSSSASSASSAAAAPAVAAPAAAPAPTGSRLARPAVPAPAPVPAPVNLLAPVPMLAPAAEPAADTAVPEQDPKPAQ</sequence>
<gene>
    <name evidence="10" type="ORF">DIC66_05150</name>
</gene>
<dbReference type="SUPFAM" id="SSF48452">
    <property type="entry name" value="TPR-like"/>
    <property type="match status" value="1"/>
</dbReference>
<dbReference type="InterPro" id="IPR004846">
    <property type="entry name" value="T2SS/T3SS_dom"/>
</dbReference>
<dbReference type="Gene3D" id="3.55.50.30">
    <property type="match status" value="1"/>
</dbReference>
<keyword evidence="2 7" id="KW-0813">Transport</keyword>
<proteinExistence type="inferred from homology"/>
<dbReference type="InterPro" id="IPR050810">
    <property type="entry name" value="Bact_Secretion_Sys_Channel"/>
</dbReference>
<dbReference type="InterPro" id="IPR001775">
    <property type="entry name" value="GspD/PilQ"/>
</dbReference>
<dbReference type="InterPro" id="IPR005644">
    <property type="entry name" value="NolW-like"/>
</dbReference>
<keyword evidence="5" id="KW-0998">Cell outer membrane</keyword>
<evidence type="ECO:0000256" key="6">
    <source>
        <dbReference type="RuleBase" id="RU004003"/>
    </source>
</evidence>
<dbReference type="PRINTS" id="PR00811">
    <property type="entry name" value="BCTERIALGSPD"/>
</dbReference>
<dbReference type="Pfam" id="PF03958">
    <property type="entry name" value="Secretin_N"/>
    <property type="match status" value="1"/>
</dbReference>
<organism evidence="10 11">
    <name type="scientific">Rhodoferax lacus</name>
    <dbReference type="NCBI Taxonomy" id="2184758"/>
    <lineage>
        <taxon>Bacteria</taxon>
        <taxon>Pseudomonadati</taxon>
        <taxon>Pseudomonadota</taxon>
        <taxon>Betaproteobacteria</taxon>
        <taxon>Burkholderiales</taxon>
        <taxon>Comamonadaceae</taxon>
        <taxon>Rhodoferax</taxon>
    </lineage>
</organism>
<dbReference type="AlphaFoldDB" id="A0A3E1RFH0"/>
<feature type="compositionally biased region" description="Low complexity" evidence="8">
    <location>
        <begin position="600"/>
        <end position="616"/>
    </location>
</feature>
<dbReference type="Gene3D" id="3.30.1370.120">
    <property type="match status" value="1"/>
</dbReference>
<evidence type="ECO:0000256" key="2">
    <source>
        <dbReference type="ARBA" id="ARBA00022448"/>
    </source>
</evidence>
<dbReference type="InterPro" id="IPR011990">
    <property type="entry name" value="TPR-like_helical_dom_sf"/>
</dbReference>
<keyword evidence="3" id="KW-0732">Signal</keyword>
<evidence type="ECO:0000256" key="5">
    <source>
        <dbReference type="ARBA" id="ARBA00023237"/>
    </source>
</evidence>
<name>A0A3E1RFH0_9BURK</name>
<dbReference type="Pfam" id="PF00263">
    <property type="entry name" value="Secretin"/>
    <property type="match status" value="1"/>
</dbReference>
<keyword evidence="11" id="KW-1185">Reference proteome</keyword>
<comment type="caution">
    <text evidence="10">The sequence shown here is derived from an EMBL/GenBank/DDBJ whole genome shotgun (WGS) entry which is preliminary data.</text>
</comment>
<evidence type="ECO:0000256" key="8">
    <source>
        <dbReference type="SAM" id="MobiDB-lite"/>
    </source>
</evidence>
<dbReference type="InterPro" id="IPR011662">
    <property type="entry name" value="Secretin/TonB_short_N"/>
</dbReference>
<evidence type="ECO:0000259" key="9">
    <source>
        <dbReference type="SMART" id="SM00965"/>
    </source>
</evidence>
<reference evidence="10 11" key="1">
    <citation type="submission" date="2018-05" db="EMBL/GenBank/DDBJ databases">
        <title>Rhodoferax soyangensis sp.nov., isolated from an oligotrophic freshwater lake.</title>
        <authorList>
            <person name="Park M."/>
        </authorList>
    </citation>
    <scope>NUCLEOTIDE SEQUENCE [LARGE SCALE GENOMIC DNA]</scope>
    <source>
        <strain evidence="10 11">IMCC26218</strain>
    </source>
</reference>
<keyword evidence="4" id="KW-0472">Membrane</keyword>
<feature type="region of interest" description="Disordered" evidence="8">
    <location>
        <begin position="600"/>
        <end position="628"/>
    </location>
</feature>
<comment type="subcellular location">
    <subcellularLocation>
        <location evidence="7">Cell outer membrane</location>
    </subcellularLocation>
    <subcellularLocation>
        <location evidence="1">Membrane</location>
    </subcellularLocation>
</comment>
<dbReference type="PANTHER" id="PTHR30332:SF17">
    <property type="entry name" value="TYPE IV PILIATION SYSTEM PROTEIN DR_0774-RELATED"/>
    <property type="match status" value="1"/>
</dbReference>
<evidence type="ECO:0000256" key="4">
    <source>
        <dbReference type="ARBA" id="ARBA00023136"/>
    </source>
</evidence>
<evidence type="ECO:0000313" key="10">
    <source>
        <dbReference type="EMBL" id="RFO98109.1"/>
    </source>
</evidence>
<evidence type="ECO:0000256" key="7">
    <source>
        <dbReference type="RuleBase" id="RU004004"/>
    </source>
</evidence>
<evidence type="ECO:0000313" key="11">
    <source>
        <dbReference type="Proteomes" id="UP000260665"/>
    </source>
</evidence>
<evidence type="ECO:0000256" key="1">
    <source>
        <dbReference type="ARBA" id="ARBA00004370"/>
    </source>
</evidence>